<reference evidence="3 4" key="1">
    <citation type="submission" date="2020-09" db="EMBL/GenBank/DDBJ databases">
        <title>Methylomonas albis sp. nov. and Methylomonas fluvii sp. nov.: Two cold-adapted methanotrophs from the River Elbe and an amended description of Methylovulum psychrotolerans strain Eb1.</title>
        <authorList>
            <person name="Bussmann I.K."/>
            <person name="Klings K.-W."/>
            <person name="Warnstedt J."/>
            <person name="Hoppert M."/>
            <person name="Saborowski A."/>
            <person name="Horn F."/>
            <person name="Liebner S."/>
        </authorList>
    </citation>
    <scope>NUCLEOTIDE SEQUENCE [LARGE SCALE GENOMIC DNA]</scope>
    <source>
        <strain evidence="3 4">EbB</strain>
    </source>
</reference>
<feature type="domain" description="YNCE-like beta-propeller" evidence="2">
    <location>
        <begin position="113"/>
        <end position="278"/>
    </location>
</feature>
<evidence type="ECO:0000256" key="1">
    <source>
        <dbReference type="ARBA" id="ARBA00022729"/>
    </source>
</evidence>
<dbReference type="InterPro" id="IPR011048">
    <property type="entry name" value="Haem_d1_sf"/>
</dbReference>
<dbReference type="PANTHER" id="PTHR47197:SF3">
    <property type="entry name" value="DIHYDRO-HEME D1 DEHYDROGENASE"/>
    <property type="match status" value="1"/>
</dbReference>
<dbReference type="InterPro" id="IPR015943">
    <property type="entry name" value="WD40/YVTN_repeat-like_dom_sf"/>
</dbReference>
<dbReference type="Proteomes" id="UP000641152">
    <property type="component" value="Unassembled WGS sequence"/>
</dbReference>
<dbReference type="RefSeq" id="WP_192394525.1">
    <property type="nucleotide sequence ID" value="NZ_CAJHIU010000002.1"/>
</dbReference>
<evidence type="ECO:0000313" key="3">
    <source>
        <dbReference type="EMBL" id="MBD9361749.1"/>
    </source>
</evidence>
<evidence type="ECO:0000313" key="4">
    <source>
        <dbReference type="Proteomes" id="UP000641152"/>
    </source>
</evidence>
<gene>
    <name evidence="3" type="ORF">EBB_14710</name>
</gene>
<keyword evidence="1" id="KW-0732">Signal</keyword>
<evidence type="ECO:0000259" key="2">
    <source>
        <dbReference type="Pfam" id="PF21783"/>
    </source>
</evidence>
<protein>
    <submittedName>
        <fullName evidence="3">YncE family protein</fullName>
    </submittedName>
</protein>
<dbReference type="InterPro" id="IPR051200">
    <property type="entry name" value="Host-pathogen_enzymatic-act"/>
</dbReference>
<keyword evidence="4" id="KW-1185">Reference proteome</keyword>
<dbReference type="InterPro" id="IPR048433">
    <property type="entry name" value="YNCE-like_beta-prop"/>
</dbReference>
<sequence>MSSDYAKNSTSLTLNQPLILSVKQQGQAVTGLRPKVWLSLRRSEQVATETSCEAKVRNFASGQLATRADVDLNSYFVVTLNQDKTVTFLNPLVSWSSGKLAGVVQLPAQGLDWALTQDGTLYVTMPDASQVAVIDTKARRLVTNIATGQGSKPARIRLAPDQQSLWVGLDGSPKLTVIDRAGKSGVTFIEAGAGLHQIGLSSDSRYVAVTNTEANTVSLFDTKTLKKLADIPVPGTPLKPVWVAKAERFYVAAINDGSLSVIDPVQLKVETQIDVGRGVTELATDPGGRYVWVVNQLQNKAFVVDAADNRKVAYANLPAEPDQLAFSADYVYFRGLASEKFALINHNQLKQISSLADQSDSQLLELSVTLVQAGEKAPAVLPEAIGVSAMMAPLPDQNGMMIASAADKSLYYYAEGMMVVMGSLDNSRRAPRGLLLLDNSLHETSPGEFSAPVSVREPGNYDVAVMLDQPRIVHCFTAKFSGEQPANPPSELQTVKPVLLPQSDMPQPNVETVLTVQFNDAASGKPVSGIRDARLLAFELPNWKRWVWLQEVSEGIYQASVTFPHVGNFNVLVEARSKNLESNNQALQTVKVAQPTIGKELLTQQ</sequence>
<dbReference type="EMBL" id="JACXST010000002">
    <property type="protein sequence ID" value="MBD9361749.1"/>
    <property type="molecule type" value="Genomic_DNA"/>
</dbReference>
<dbReference type="Pfam" id="PF21783">
    <property type="entry name" value="YNCE"/>
    <property type="match status" value="1"/>
</dbReference>
<proteinExistence type="predicted"/>
<name>A0ABR9DHP7_9GAMM</name>
<dbReference type="SUPFAM" id="SSF51004">
    <property type="entry name" value="C-terminal (heme d1) domain of cytochrome cd1-nitrite reductase"/>
    <property type="match status" value="1"/>
</dbReference>
<organism evidence="3 4">
    <name type="scientific">Methylomonas fluvii</name>
    <dbReference type="NCBI Taxonomy" id="1854564"/>
    <lineage>
        <taxon>Bacteria</taxon>
        <taxon>Pseudomonadati</taxon>
        <taxon>Pseudomonadota</taxon>
        <taxon>Gammaproteobacteria</taxon>
        <taxon>Methylococcales</taxon>
        <taxon>Methylococcaceae</taxon>
        <taxon>Methylomonas</taxon>
    </lineage>
</organism>
<dbReference type="Gene3D" id="2.130.10.10">
    <property type="entry name" value="YVTN repeat-like/Quinoprotein amine dehydrogenase"/>
    <property type="match status" value="2"/>
</dbReference>
<comment type="caution">
    <text evidence="3">The sequence shown here is derived from an EMBL/GenBank/DDBJ whole genome shotgun (WGS) entry which is preliminary data.</text>
</comment>
<accession>A0ABR9DHP7</accession>
<dbReference type="PANTHER" id="PTHR47197">
    <property type="entry name" value="PROTEIN NIRF"/>
    <property type="match status" value="1"/>
</dbReference>